<reference evidence="1 2" key="1">
    <citation type="submission" date="2020-08" db="EMBL/GenBank/DDBJ databases">
        <title>Bridging the membrane lipid divide: bacteria of the FCB group superphylum have the potential to synthesize archaeal ether lipids.</title>
        <authorList>
            <person name="Villanueva L."/>
            <person name="Von Meijenfeldt F.A.B."/>
            <person name="Westbye A.B."/>
            <person name="Yadav S."/>
            <person name="Hopmans E.C."/>
            <person name="Dutilh B.E."/>
            <person name="Sinninghe Damste J.S."/>
        </authorList>
    </citation>
    <scope>NUCLEOTIDE SEQUENCE [LARGE SCALE GENOMIC DNA]</scope>
    <source>
        <strain evidence="1">NIOZ-UU27</strain>
    </source>
</reference>
<dbReference type="Pfam" id="PF12441">
    <property type="entry name" value="CopG_antitoxin"/>
    <property type="match status" value="1"/>
</dbReference>
<gene>
    <name evidence="1" type="ORF">H8E19_12160</name>
</gene>
<sequence>MTKRIKYTDEPMQTGNIVEDFLPRPDDLVFRKERVLTLRLDEPTLEDLKQVANSKGLGMSTLVRMWVKERLAHSVTTQAR</sequence>
<dbReference type="Proteomes" id="UP000650524">
    <property type="component" value="Unassembled WGS sequence"/>
</dbReference>
<evidence type="ECO:0008006" key="3">
    <source>
        <dbReference type="Google" id="ProtNLM"/>
    </source>
</evidence>
<name>A0A8J6N0W9_9DELT</name>
<evidence type="ECO:0000313" key="2">
    <source>
        <dbReference type="Proteomes" id="UP000650524"/>
    </source>
</evidence>
<proteinExistence type="predicted"/>
<dbReference type="EMBL" id="JACNJD010000259">
    <property type="protein sequence ID" value="MBC8178151.1"/>
    <property type="molecule type" value="Genomic_DNA"/>
</dbReference>
<protein>
    <recommendedName>
        <fullName evidence="3">CopG family transcriptional regulator</fullName>
    </recommendedName>
</protein>
<dbReference type="AlphaFoldDB" id="A0A8J6N0W9"/>
<comment type="caution">
    <text evidence="1">The sequence shown here is derived from an EMBL/GenBank/DDBJ whole genome shotgun (WGS) entry which is preliminary data.</text>
</comment>
<accession>A0A8J6N0W9</accession>
<evidence type="ECO:0000313" key="1">
    <source>
        <dbReference type="EMBL" id="MBC8178151.1"/>
    </source>
</evidence>
<dbReference type="InterPro" id="IPR022148">
    <property type="entry name" value="CopG_antitoxin"/>
</dbReference>
<organism evidence="1 2">
    <name type="scientific">Candidatus Desulfacyla euxinica</name>
    <dbReference type="NCBI Taxonomy" id="2841693"/>
    <lineage>
        <taxon>Bacteria</taxon>
        <taxon>Deltaproteobacteria</taxon>
        <taxon>Candidatus Desulfacyla</taxon>
    </lineage>
</organism>